<dbReference type="EMBL" id="SHKL01000001">
    <property type="protein sequence ID" value="RZT86900.1"/>
    <property type="molecule type" value="Genomic_DNA"/>
</dbReference>
<keyword evidence="5 7" id="KW-1133">Transmembrane helix</keyword>
<organism evidence="10 11">
    <name type="scientific">Pseudonocardia sediminis</name>
    <dbReference type="NCBI Taxonomy" id="1397368"/>
    <lineage>
        <taxon>Bacteria</taxon>
        <taxon>Bacillati</taxon>
        <taxon>Actinomycetota</taxon>
        <taxon>Actinomycetes</taxon>
        <taxon>Pseudonocardiales</taxon>
        <taxon>Pseudonocardiaceae</taxon>
        <taxon>Pseudonocardia</taxon>
    </lineage>
</organism>
<evidence type="ECO:0000256" key="5">
    <source>
        <dbReference type="ARBA" id="ARBA00022989"/>
    </source>
</evidence>
<evidence type="ECO:0000313" key="10">
    <source>
        <dbReference type="EMBL" id="RZT86900.1"/>
    </source>
</evidence>
<dbReference type="InterPro" id="IPR015414">
    <property type="entry name" value="TMEM64"/>
</dbReference>
<dbReference type="PANTHER" id="PTHR12677:SF59">
    <property type="entry name" value="GOLGI APPARATUS MEMBRANE PROTEIN TVP38-RELATED"/>
    <property type="match status" value="1"/>
</dbReference>
<proteinExistence type="inferred from homology"/>
<evidence type="ECO:0000256" key="8">
    <source>
        <dbReference type="SAM" id="MobiDB-lite"/>
    </source>
</evidence>
<accession>A0A4V2FR17</accession>
<comment type="subcellular location">
    <subcellularLocation>
        <location evidence="1 7">Cell membrane</location>
        <topology evidence="1 7">Multi-pass membrane protein</topology>
    </subcellularLocation>
</comment>
<name>A0A4V2FR17_PSEST</name>
<reference evidence="10 11" key="1">
    <citation type="submission" date="2019-02" db="EMBL/GenBank/DDBJ databases">
        <title>Sequencing the genomes of 1000 actinobacteria strains.</title>
        <authorList>
            <person name="Klenk H.-P."/>
        </authorList>
    </citation>
    <scope>NUCLEOTIDE SEQUENCE [LARGE SCALE GENOMIC DNA]</scope>
    <source>
        <strain evidence="10 11">DSM 45779</strain>
    </source>
</reference>
<keyword evidence="4 7" id="KW-0812">Transmembrane</keyword>
<dbReference type="RefSeq" id="WP_130291119.1">
    <property type="nucleotide sequence ID" value="NZ_SHKL01000001.1"/>
</dbReference>
<keyword evidence="6 7" id="KW-0472">Membrane</keyword>
<evidence type="ECO:0000256" key="1">
    <source>
        <dbReference type="ARBA" id="ARBA00004651"/>
    </source>
</evidence>
<evidence type="ECO:0000256" key="3">
    <source>
        <dbReference type="ARBA" id="ARBA00022475"/>
    </source>
</evidence>
<dbReference type="OrthoDB" id="5242213at2"/>
<dbReference type="PANTHER" id="PTHR12677">
    <property type="entry name" value="GOLGI APPARATUS MEMBRANE PROTEIN TVP38-RELATED"/>
    <property type="match status" value="1"/>
</dbReference>
<feature type="transmembrane region" description="Helical" evidence="7">
    <location>
        <begin position="38"/>
        <end position="57"/>
    </location>
</feature>
<protein>
    <recommendedName>
        <fullName evidence="7">TVP38/TMEM64 family membrane protein</fullName>
    </recommendedName>
</protein>
<evidence type="ECO:0000313" key="11">
    <source>
        <dbReference type="Proteomes" id="UP000291591"/>
    </source>
</evidence>
<feature type="region of interest" description="Disordered" evidence="8">
    <location>
        <begin position="1"/>
        <end position="31"/>
    </location>
</feature>
<evidence type="ECO:0000256" key="7">
    <source>
        <dbReference type="RuleBase" id="RU366058"/>
    </source>
</evidence>
<dbReference type="InterPro" id="IPR032816">
    <property type="entry name" value="VTT_dom"/>
</dbReference>
<sequence>MSGPAGDPAPPPAPSSASSSGPPPGEDRPGRATRWWRPALLLAILVATAVVAVSVGVPPVDEVRAWIAGAGWAGPLLWAVLYAGLSLTPVPVSLLAVAGGVLFGLGPGLPATLAGKLVGAAVGFALARRLGRGSVVRSLDGRTGRGAARLAALDDLVRRRGVIAVIGVRLAPVLPFSLMNMAWGLTAVRQRDYMVGTIVGAFPGTAALVAVGAYGADPGSLPFLLSLGGLGVLGLIGVVLARRRLRTEPSLAGGTATPAPTATSPGTSTGRGSPDDG</sequence>
<dbReference type="Pfam" id="PF09335">
    <property type="entry name" value="VTT_dom"/>
    <property type="match status" value="1"/>
</dbReference>
<feature type="region of interest" description="Disordered" evidence="8">
    <location>
        <begin position="250"/>
        <end position="277"/>
    </location>
</feature>
<keyword evidence="11" id="KW-1185">Reference proteome</keyword>
<evidence type="ECO:0000256" key="6">
    <source>
        <dbReference type="ARBA" id="ARBA00023136"/>
    </source>
</evidence>
<keyword evidence="3 7" id="KW-1003">Cell membrane</keyword>
<evidence type="ECO:0000256" key="2">
    <source>
        <dbReference type="ARBA" id="ARBA00008640"/>
    </source>
</evidence>
<feature type="transmembrane region" description="Helical" evidence="7">
    <location>
        <begin position="63"/>
        <end position="85"/>
    </location>
</feature>
<feature type="transmembrane region" description="Helical" evidence="7">
    <location>
        <begin position="221"/>
        <end position="241"/>
    </location>
</feature>
<feature type="transmembrane region" description="Helical" evidence="7">
    <location>
        <begin position="195"/>
        <end position="215"/>
    </location>
</feature>
<dbReference type="GO" id="GO:0005886">
    <property type="term" value="C:plasma membrane"/>
    <property type="evidence" value="ECO:0007669"/>
    <property type="project" value="UniProtKB-SubCell"/>
</dbReference>
<comment type="caution">
    <text evidence="10">The sequence shown here is derived from an EMBL/GenBank/DDBJ whole genome shotgun (WGS) entry which is preliminary data.</text>
</comment>
<evidence type="ECO:0000259" key="9">
    <source>
        <dbReference type="Pfam" id="PF09335"/>
    </source>
</evidence>
<dbReference type="Proteomes" id="UP000291591">
    <property type="component" value="Unassembled WGS sequence"/>
</dbReference>
<gene>
    <name evidence="10" type="ORF">EV383_3799</name>
</gene>
<feature type="domain" description="VTT" evidence="9">
    <location>
        <begin position="90"/>
        <end position="213"/>
    </location>
</feature>
<evidence type="ECO:0000256" key="4">
    <source>
        <dbReference type="ARBA" id="ARBA00022692"/>
    </source>
</evidence>
<dbReference type="AlphaFoldDB" id="A0A4V2FR17"/>
<feature type="transmembrane region" description="Helical" evidence="7">
    <location>
        <begin position="92"/>
        <end position="109"/>
    </location>
</feature>
<comment type="similarity">
    <text evidence="2 7">Belongs to the TVP38/TMEM64 family.</text>
</comment>
<feature type="transmembrane region" description="Helical" evidence="7">
    <location>
        <begin position="162"/>
        <end position="183"/>
    </location>
</feature>